<evidence type="ECO:0000313" key="2">
    <source>
        <dbReference type="Proteomes" id="UP000051612"/>
    </source>
</evidence>
<dbReference type="InterPro" id="IPR050583">
    <property type="entry name" value="Mycobacterial_A85_antigen"/>
</dbReference>
<dbReference type="Proteomes" id="UP000051612">
    <property type="component" value="Unassembled WGS sequence"/>
</dbReference>
<dbReference type="SUPFAM" id="SSF53474">
    <property type="entry name" value="alpha/beta-Hydrolases"/>
    <property type="match status" value="1"/>
</dbReference>
<dbReference type="Pfam" id="PF00756">
    <property type="entry name" value="Esterase"/>
    <property type="match status" value="1"/>
</dbReference>
<reference evidence="1 2" key="1">
    <citation type="journal article" date="2015" name="Genome Announc.">
        <title>Expanding the biotechnology potential of lactobacilli through comparative genomics of 213 strains and associated genera.</title>
        <authorList>
            <person name="Sun Z."/>
            <person name="Harris H.M."/>
            <person name="McCann A."/>
            <person name="Guo C."/>
            <person name="Argimon S."/>
            <person name="Zhang W."/>
            <person name="Yang X."/>
            <person name="Jeffery I.B."/>
            <person name="Cooney J.C."/>
            <person name="Kagawa T.F."/>
            <person name="Liu W."/>
            <person name="Song Y."/>
            <person name="Salvetti E."/>
            <person name="Wrobel A."/>
            <person name="Rasinkangas P."/>
            <person name="Parkhill J."/>
            <person name="Rea M.C."/>
            <person name="O'Sullivan O."/>
            <person name="Ritari J."/>
            <person name="Douillard F.P."/>
            <person name="Paul Ross R."/>
            <person name="Yang R."/>
            <person name="Briner A.E."/>
            <person name="Felis G.E."/>
            <person name="de Vos W.M."/>
            <person name="Barrangou R."/>
            <person name="Klaenhammer T.R."/>
            <person name="Caufield P.W."/>
            <person name="Cui Y."/>
            <person name="Zhang H."/>
            <person name="O'Toole P.W."/>
        </authorList>
    </citation>
    <scope>NUCLEOTIDE SEQUENCE [LARGE SCALE GENOMIC DNA]</scope>
    <source>
        <strain evidence="1 2">DSM 20452</strain>
    </source>
</reference>
<dbReference type="PANTHER" id="PTHR48098:SF3">
    <property type="entry name" value="IRON(III) ENTEROBACTIN ESTERASE"/>
    <property type="match status" value="1"/>
</dbReference>
<protein>
    <recommendedName>
        <fullName evidence="3">Transposase</fullName>
    </recommendedName>
</protein>
<sequence length="248" mass="28752">MHFEKCQLHSKVLGRSMNFNVYGHAGRPILVFPASGGSHNEYGDFGMIAACQRWIDSGQVRFFTPDSFDKEAFEANEKSPHDRALAHMAYERFIVEELVPLIYDKTNWSGSLITTGCSMGAYHAMNFGLKFPEIFDTVISLSGLYDLRFVVGDYGADELVYYNSPTDYLWNLADPWFFEKYRQNTYIICTGLGPWEEVDETRKLEAVFKAKQIPGWFDYWGKDVSHDWVWWKKQMPYYLSKLSETGQI</sequence>
<comment type="caution">
    <text evidence="1">The sequence shown here is derived from an EMBL/GenBank/DDBJ whole genome shotgun (WGS) entry which is preliminary data.</text>
</comment>
<evidence type="ECO:0008006" key="3">
    <source>
        <dbReference type="Google" id="ProtNLM"/>
    </source>
</evidence>
<gene>
    <name evidence="1" type="ORF">FC48_GL000428</name>
</gene>
<dbReference type="AlphaFoldDB" id="A0A0R2BCJ6"/>
<organism evidence="1 2">
    <name type="scientific">Ligilactobacillus murinus DSM 20452 = NBRC 14221</name>
    <dbReference type="NCBI Taxonomy" id="1423772"/>
    <lineage>
        <taxon>Bacteria</taxon>
        <taxon>Bacillati</taxon>
        <taxon>Bacillota</taxon>
        <taxon>Bacilli</taxon>
        <taxon>Lactobacillales</taxon>
        <taxon>Lactobacillaceae</taxon>
        <taxon>Ligilactobacillus</taxon>
    </lineage>
</organism>
<name>A0A0R2BCJ6_9LACO</name>
<dbReference type="PATRIC" id="fig|1423772.3.peg.467"/>
<accession>A0A0R2BCJ6</accession>
<proteinExistence type="predicted"/>
<dbReference type="EMBL" id="AYYN01000099">
    <property type="protein sequence ID" value="KRM74299.1"/>
    <property type="molecule type" value="Genomic_DNA"/>
</dbReference>
<dbReference type="Gene3D" id="3.40.50.1820">
    <property type="entry name" value="alpha/beta hydrolase"/>
    <property type="match status" value="1"/>
</dbReference>
<evidence type="ECO:0000313" key="1">
    <source>
        <dbReference type="EMBL" id="KRM74299.1"/>
    </source>
</evidence>
<dbReference type="PANTHER" id="PTHR48098">
    <property type="entry name" value="ENTEROCHELIN ESTERASE-RELATED"/>
    <property type="match status" value="1"/>
</dbReference>
<dbReference type="InterPro" id="IPR029058">
    <property type="entry name" value="AB_hydrolase_fold"/>
</dbReference>
<dbReference type="RefSeq" id="WP_056959186.1">
    <property type="nucleotide sequence ID" value="NZ_AYYN01000099.1"/>
</dbReference>
<dbReference type="InterPro" id="IPR000801">
    <property type="entry name" value="Esterase-like"/>
</dbReference>